<sequence length="220" mass="24179">MATLVGLSSPHLLLHRIILRRPTLPLVALTHRPFPHCKTTPFYISFRFSTSSPSPLCSLSQLANDVVLQPENANTESSRGSDATESPRNLMIGVNETPPPSLTVKEKKDLASYAQSLGKKLKSQQVGKSGVTDNVVTALVDTLEANELLKLKIHGSCPGDLEDVVKQVEETTGSLVVGQIGRTVILYRPSITKLKAEEKKKQAQRIYLKRQSNLKRFAQV</sequence>
<dbReference type="Proteomes" id="UP000325081">
    <property type="component" value="Unassembled WGS sequence"/>
</dbReference>
<reference evidence="6" key="1">
    <citation type="journal article" date="2019" name="Curr. Biol.">
        <title>Genome Sequence of Striga asiatica Provides Insight into the Evolution of Plant Parasitism.</title>
        <authorList>
            <person name="Yoshida S."/>
            <person name="Kim S."/>
            <person name="Wafula E.K."/>
            <person name="Tanskanen J."/>
            <person name="Kim Y.M."/>
            <person name="Honaas L."/>
            <person name="Yang Z."/>
            <person name="Spallek T."/>
            <person name="Conn C.E."/>
            <person name="Ichihashi Y."/>
            <person name="Cheong K."/>
            <person name="Cui S."/>
            <person name="Der J.P."/>
            <person name="Gundlach H."/>
            <person name="Jiao Y."/>
            <person name="Hori C."/>
            <person name="Ishida J.K."/>
            <person name="Kasahara H."/>
            <person name="Kiba T."/>
            <person name="Kim M.S."/>
            <person name="Koo N."/>
            <person name="Laohavisit A."/>
            <person name="Lee Y.H."/>
            <person name="Lumba S."/>
            <person name="McCourt P."/>
            <person name="Mortimer J.C."/>
            <person name="Mutuku J.M."/>
            <person name="Nomura T."/>
            <person name="Sasaki-Sekimoto Y."/>
            <person name="Seto Y."/>
            <person name="Wang Y."/>
            <person name="Wakatake T."/>
            <person name="Sakakibara H."/>
            <person name="Demura T."/>
            <person name="Yamaguchi S."/>
            <person name="Yoneyama K."/>
            <person name="Manabe R.I."/>
            <person name="Nelson D.C."/>
            <person name="Schulman A.H."/>
            <person name="Timko M.P."/>
            <person name="dePamphilis C.W."/>
            <person name="Choi D."/>
            <person name="Shirasu K."/>
        </authorList>
    </citation>
    <scope>NUCLEOTIDE SEQUENCE [LARGE SCALE GENOMIC DNA]</scope>
    <source>
        <strain evidence="6">cv. UVA1</strain>
    </source>
</reference>
<dbReference type="SUPFAM" id="SSF75471">
    <property type="entry name" value="YhbY-like"/>
    <property type="match status" value="1"/>
</dbReference>
<dbReference type="Pfam" id="PF01985">
    <property type="entry name" value="CRS1_YhbY"/>
    <property type="match status" value="1"/>
</dbReference>
<dbReference type="OrthoDB" id="2020593at2759"/>
<dbReference type="AlphaFoldDB" id="A0A5A7QZ19"/>
<dbReference type="PANTHER" id="PTHR47714">
    <property type="entry name" value="CRS1/YHBY DOMAIN CONTAINING PROTEIN, EXPRESSED"/>
    <property type="match status" value="1"/>
</dbReference>
<evidence type="ECO:0000256" key="1">
    <source>
        <dbReference type="ARBA" id="ARBA00022884"/>
    </source>
</evidence>
<dbReference type="GO" id="GO:0003723">
    <property type="term" value="F:RNA binding"/>
    <property type="evidence" value="ECO:0007669"/>
    <property type="project" value="UniProtKB-UniRule"/>
</dbReference>
<comment type="caution">
    <text evidence="5">The sequence shown here is derived from an EMBL/GenBank/DDBJ whole genome shotgun (WGS) entry which is preliminary data.</text>
</comment>
<feature type="domain" description="CRM" evidence="4">
    <location>
        <begin position="100"/>
        <end position="199"/>
    </location>
</feature>
<gene>
    <name evidence="5" type="ORF">STAS_27621</name>
</gene>
<dbReference type="Gene3D" id="3.30.110.60">
    <property type="entry name" value="YhbY-like"/>
    <property type="match status" value="1"/>
</dbReference>
<dbReference type="PANTHER" id="PTHR47714:SF1">
    <property type="entry name" value="RNA-BINDING CRS1 _ YHBY (CRM) DOMAIN PROTEIN"/>
    <property type="match status" value="1"/>
</dbReference>
<evidence type="ECO:0000313" key="6">
    <source>
        <dbReference type="Proteomes" id="UP000325081"/>
    </source>
</evidence>
<dbReference type="InterPro" id="IPR001890">
    <property type="entry name" value="RNA-binding_CRM"/>
</dbReference>
<dbReference type="SMART" id="SM01103">
    <property type="entry name" value="CRS1_YhbY"/>
    <property type="match status" value="1"/>
</dbReference>
<accession>A0A5A7QZ19</accession>
<protein>
    <submittedName>
        <fullName evidence="5">RNA-binding CRS1 / YhbY (CRM) domain protein</fullName>
    </submittedName>
</protein>
<evidence type="ECO:0000259" key="4">
    <source>
        <dbReference type="PROSITE" id="PS51295"/>
    </source>
</evidence>
<evidence type="ECO:0000256" key="2">
    <source>
        <dbReference type="PROSITE-ProRule" id="PRU00626"/>
    </source>
</evidence>
<dbReference type="FunFam" id="3.30.110.60:FF:000004">
    <property type="entry name" value="RNA-binding CRS1 / YhbY (CRM) domain protein"/>
    <property type="match status" value="1"/>
</dbReference>
<keyword evidence="1 2" id="KW-0694">RNA-binding</keyword>
<proteinExistence type="predicted"/>
<keyword evidence="6" id="KW-1185">Reference proteome</keyword>
<feature type="region of interest" description="Disordered" evidence="3">
    <location>
        <begin position="71"/>
        <end position="99"/>
    </location>
</feature>
<dbReference type="GO" id="GO:0009507">
    <property type="term" value="C:chloroplast"/>
    <property type="evidence" value="ECO:0007669"/>
    <property type="project" value="TreeGrafter"/>
</dbReference>
<dbReference type="EMBL" id="BKCP01009181">
    <property type="protein sequence ID" value="GER50316.1"/>
    <property type="molecule type" value="Genomic_DNA"/>
</dbReference>
<evidence type="ECO:0000313" key="5">
    <source>
        <dbReference type="EMBL" id="GER50316.1"/>
    </source>
</evidence>
<dbReference type="InterPro" id="IPR035920">
    <property type="entry name" value="YhbY-like_sf"/>
</dbReference>
<name>A0A5A7QZ19_STRAF</name>
<dbReference type="PROSITE" id="PS51295">
    <property type="entry name" value="CRM"/>
    <property type="match status" value="1"/>
</dbReference>
<organism evidence="5 6">
    <name type="scientific">Striga asiatica</name>
    <name type="common">Asiatic witchweed</name>
    <name type="synonym">Buchnera asiatica</name>
    <dbReference type="NCBI Taxonomy" id="4170"/>
    <lineage>
        <taxon>Eukaryota</taxon>
        <taxon>Viridiplantae</taxon>
        <taxon>Streptophyta</taxon>
        <taxon>Embryophyta</taxon>
        <taxon>Tracheophyta</taxon>
        <taxon>Spermatophyta</taxon>
        <taxon>Magnoliopsida</taxon>
        <taxon>eudicotyledons</taxon>
        <taxon>Gunneridae</taxon>
        <taxon>Pentapetalae</taxon>
        <taxon>asterids</taxon>
        <taxon>lamiids</taxon>
        <taxon>Lamiales</taxon>
        <taxon>Orobanchaceae</taxon>
        <taxon>Buchnereae</taxon>
        <taxon>Striga</taxon>
    </lineage>
</organism>
<evidence type="ECO:0000256" key="3">
    <source>
        <dbReference type="SAM" id="MobiDB-lite"/>
    </source>
</evidence>
<feature type="compositionally biased region" description="Polar residues" evidence="3">
    <location>
        <begin position="71"/>
        <end position="87"/>
    </location>
</feature>